<evidence type="ECO:0000256" key="7">
    <source>
        <dbReference type="ARBA" id="ARBA00023212"/>
    </source>
</evidence>
<dbReference type="PROSITE" id="PS50010">
    <property type="entry name" value="DH_2"/>
    <property type="match status" value="1"/>
</dbReference>
<feature type="compositionally biased region" description="Acidic residues" evidence="9">
    <location>
        <begin position="978"/>
        <end position="997"/>
    </location>
</feature>
<reference evidence="13 14" key="1">
    <citation type="submission" date="2019-02" db="EMBL/GenBank/DDBJ databases">
        <title>Opniocepnalus argus genome.</title>
        <authorList>
            <person name="Zhou C."/>
            <person name="Xiao S."/>
        </authorList>
    </citation>
    <scope>NUCLEOTIDE SEQUENCE [LARGE SCALE GENOMIC DNA]</scope>
    <source>
        <strain evidence="13">OARG1902GOOAL</strain>
        <tissue evidence="13">Muscle</tissue>
    </source>
</reference>
<evidence type="ECO:0000256" key="2">
    <source>
        <dbReference type="ARBA" id="ARBA00022490"/>
    </source>
</evidence>
<evidence type="ECO:0000256" key="9">
    <source>
        <dbReference type="SAM" id="MobiDB-lite"/>
    </source>
</evidence>
<dbReference type="Proteomes" id="UP000503349">
    <property type="component" value="Chromosome 4"/>
</dbReference>
<dbReference type="GO" id="GO:0005856">
    <property type="term" value="C:cytoskeleton"/>
    <property type="evidence" value="ECO:0007669"/>
    <property type="project" value="UniProtKB-SubCell"/>
</dbReference>
<dbReference type="InterPro" id="IPR029281">
    <property type="entry name" value="FAM194_C"/>
</dbReference>
<sequence>MKSSGRLTKLTTGPLYFFDQPTRQIKRTRSHILDFNVPQEAPQLEETLSDRETNNKESKEDELPDTPTDEDGEPDTSPGVGAALNTKDDDPTDAYKRAAPWLLNQLAELLSQHEWTVGSYPSGCMAVCQSHSDLPCGGFYTNVFSDSHCPTVLATMTAFGHGAVTHPHSSTITAMWDQDGGFMYDHLGNITKEWRWKADNTLRGKIVIQGGSQMAGEMERLEKSSAQWRRGGHGSRELKSLQQRVRNTVDEWMDYYRSAIGIKCPDTKRLPDAPLRTRLKREVQSAVLPSLNPPEWTDAKLVQLEDGRSELQEMRRHSSAGERGPPDSSMRLPRAALQGDGGRRRCCCSSTRMPVVTDLEYDAFVMGQPPHSQQIMVVCVTHLHQPVKTQAVPDFQKALEQLYRRRNKHRTMPCAQCHTDSIRLVRYEISAGEHSCGVENVLLQQRHNAAPGMVLSVSTNSHLSNPKPLGETLTLDKGLGRNIDVSNPVVNVRPSLPYRTLSDELNGNVIPQSAPGLGREEDAPGSEQISCVPQPKLVPAVPRKPLPVPKPRKPTTAVRALQEKVEEDRQKTLSQKGRETNVREVMASSEGKSSSSLSVSVPANENKQQNFLSARKACAPPARKPKKKPTLSATEKAPTSAAQTLVKDVEEKDLGWDRNIYEMDIQGHEDTEVEKEKDDQEAAYYNITHHTSSSSLLTQPELSQPPAICVAAEENRVAKVTLKKPQRPSHQMDQSQRSKFSEESDRQCDQEKRQVAPLQDFEEAVKRQLDLPPHEKKGRTAEIIKPSLSRLGKQRAKSFSVADLVHAEVQRKNSFWNLLDLKFSVRSSKVKGGDSSDSTANEGEQNVCKDPDKCQNFTEQIRAPRKFSCPIIGVEQSVDGDEFPHEMEEAGYYEDICYYEDIREYMNVQVGTAQPSPWASLSQPTAWDSQLYNDEGIYEEQEPYVCFDKNTGQQQNQTQTSYDSNAVYEDVPPLGEGPLDDDIMPNTSEEEEDEEDGSSTSSKGETEQPEGSTDFRGAVSKASLQSGKPVIEERLLNQILYYLPQLYELNEDLLRELKQRVAKWDDNSQLADIFLKKGPYLKMYSTYIREFEKNVTLLEEQSKRNPAFGVVVQEFEASPRCASLALKHYLLKPVQRIPQYQLLLTDYLKNLHEHSNDYKDTQAALALVKEVANHANDIMKQGDNFQKLIQVQCSLNGQHEVVQPGRIFLKEGTLMKLSRKVMQPRMFFLFNDVLLYTTPVQSGQYKLNNKLSLAGMKVSKPSQEAYQNELTIESVERSFILSASSAIERDEWLKAISTAISDYTKKKISFISAKPPEEVELSDGDDGAPLGTKAPIWIPDPRTTMCMICTCEFSLTWRRHHCRACGKVVCHSCSSNKHRLEYLKNEMARVCDQCFLSLLQQKNERSPSTALSPGNRATFAFSRKQKKIPAALKEVTANTDKPSMSGYLQRSKGNKKQVKRLWFVIKNKVLYTYAASEDVAALESQPLLGFVLKVNSSQKLQFELYHKNILYYIFKADDVQTAQRWIESFKEATVLE</sequence>
<dbReference type="CDD" id="cd13237">
    <property type="entry name" value="PH2_FGD5_FGD6"/>
    <property type="match status" value="1"/>
</dbReference>
<keyword evidence="3" id="KW-0344">Guanine-nucleotide releasing factor</keyword>
<evidence type="ECO:0000256" key="1">
    <source>
        <dbReference type="ARBA" id="ARBA00004245"/>
    </source>
</evidence>
<dbReference type="SMART" id="SM00233">
    <property type="entry name" value="PH"/>
    <property type="match status" value="2"/>
</dbReference>
<dbReference type="GO" id="GO:0008270">
    <property type="term" value="F:zinc ion binding"/>
    <property type="evidence" value="ECO:0007669"/>
    <property type="project" value="UniProtKB-KW"/>
</dbReference>
<dbReference type="SUPFAM" id="SSF48065">
    <property type="entry name" value="DBL homology domain (DH-domain)"/>
    <property type="match status" value="1"/>
</dbReference>
<feature type="domain" description="PH" evidence="10">
    <location>
        <begin position="1207"/>
        <end position="1301"/>
    </location>
</feature>
<evidence type="ECO:0000256" key="8">
    <source>
        <dbReference type="PROSITE-ProRule" id="PRU00091"/>
    </source>
</evidence>
<dbReference type="CDD" id="cd00160">
    <property type="entry name" value="RhoGEF"/>
    <property type="match status" value="1"/>
</dbReference>
<dbReference type="PANTHER" id="PTHR12673">
    <property type="entry name" value="FACIOGENITAL DYSPLASIA PROTEIN"/>
    <property type="match status" value="1"/>
</dbReference>
<evidence type="ECO:0000313" key="13">
    <source>
        <dbReference type="EMBL" id="KAF3688648.1"/>
    </source>
</evidence>
<reference evidence="14" key="2">
    <citation type="submission" date="2019-02" db="EMBL/GenBank/DDBJ databases">
        <title>Opniocepnalus argus Var Kimnra genome.</title>
        <authorList>
            <person name="Zhou C."/>
            <person name="Xiao S."/>
        </authorList>
    </citation>
    <scope>NUCLEOTIDE SEQUENCE [LARGE SCALE GENOMIC DNA]</scope>
</reference>
<dbReference type="EMBL" id="CM015715">
    <property type="protein sequence ID" value="KAF3688648.1"/>
    <property type="molecule type" value="Genomic_DNA"/>
</dbReference>
<dbReference type="SUPFAM" id="SSF50729">
    <property type="entry name" value="PH domain-like"/>
    <property type="match status" value="2"/>
</dbReference>
<feature type="compositionally biased region" description="Acidic residues" evidence="9">
    <location>
        <begin position="62"/>
        <end position="74"/>
    </location>
</feature>
<dbReference type="InterPro" id="IPR013083">
    <property type="entry name" value="Znf_RING/FYVE/PHD"/>
</dbReference>
<dbReference type="FunFam" id="2.30.29.30:FF:000158">
    <property type="entry name" value="FYVE, RhoGEF and PH domain containing 6"/>
    <property type="match status" value="1"/>
</dbReference>
<evidence type="ECO:0000256" key="6">
    <source>
        <dbReference type="ARBA" id="ARBA00022833"/>
    </source>
</evidence>
<evidence type="ECO:0000259" key="11">
    <source>
        <dbReference type="PROSITE" id="PS50010"/>
    </source>
</evidence>
<feature type="region of interest" description="Disordered" evidence="9">
    <location>
        <begin position="721"/>
        <end position="761"/>
    </location>
</feature>
<evidence type="ECO:0000256" key="4">
    <source>
        <dbReference type="ARBA" id="ARBA00022723"/>
    </source>
</evidence>
<dbReference type="Gene3D" id="2.30.29.30">
    <property type="entry name" value="Pleckstrin-homology domain (PH domain)/Phosphotyrosine-binding domain (PTB)"/>
    <property type="match status" value="2"/>
</dbReference>
<keyword evidence="7" id="KW-0206">Cytoskeleton</keyword>
<dbReference type="Gene3D" id="1.20.900.10">
    <property type="entry name" value="Dbl homology (DH) domain"/>
    <property type="match status" value="1"/>
</dbReference>
<feature type="region of interest" description="Disordered" evidence="9">
    <location>
        <begin position="536"/>
        <end position="648"/>
    </location>
</feature>
<dbReference type="CDD" id="cd15743">
    <property type="entry name" value="FYVE_FGD6"/>
    <property type="match status" value="1"/>
</dbReference>
<feature type="compositionally biased region" description="Basic and acidic residues" evidence="9">
    <location>
        <begin position="48"/>
        <end position="61"/>
    </location>
</feature>
<dbReference type="Pfam" id="PF00169">
    <property type="entry name" value="PH"/>
    <property type="match status" value="2"/>
</dbReference>
<feature type="compositionally biased region" description="Low complexity" evidence="9">
    <location>
        <begin position="588"/>
        <end position="600"/>
    </location>
</feature>
<dbReference type="PROSITE" id="PS50003">
    <property type="entry name" value="PH_DOMAIN"/>
    <property type="match status" value="2"/>
</dbReference>
<feature type="region of interest" description="Disordered" evidence="9">
    <location>
        <begin position="33"/>
        <end position="92"/>
    </location>
</feature>
<dbReference type="InterPro" id="IPR017455">
    <property type="entry name" value="Znf_FYVE-rel"/>
</dbReference>
<keyword evidence="5 8" id="KW-0863">Zinc-finger</keyword>
<feature type="region of interest" description="Disordered" evidence="9">
    <location>
        <begin position="312"/>
        <end position="334"/>
    </location>
</feature>
<evidence type="ECO:0000313" key="14">
    <source>
        <dbReference type="Proteomes" id="UP000503349"/>
    </source>
</evidence>
<keyword evidence="2" id="KW-0963">Cytoplasm</keyword>
<dbReference type="InterPro" id="IPR035899">
    <property type="entry name" value="DBL_dom_sf"/>
</dbReference>
<feature type="compositionally biased region" description="Polar residues" evidence="9">
    <location>
        <begin position="601"/>
        <end position="612"/>
    </location>
</feature>
<dbReference type="GO" id="GO:0005737">
    <property type="term" value="C:cytoplasm"/>
    <property type="evidence" value="ECO:0007669"/>
    <property type="project" value="TreeGrafter"/>
</dbReference>
<dbReference type="SMART" id="SM00325">
    <property type="entry name" value="RhoGEF"/>
    <property type="match status" value="1"/>
</dbReference>
<feature type="domain" description="PH" evidence="10">
    <location>
        <begin position="1441"/>
        <end position="1534"/>
    </location>
</feature>
<feature type="region of interest" description="Disordered" evidence="9">
    <location>
        <begin position="952"/>
        <end position="1018"/>
    </location>
</feature>
<dbReference type="InterPro" id="IPR000306">
    <property type="entry name" value="Znf_FYVE"/>
</dbReference>
<dbReference type="Pfam" id="PF00621">
    <property type="entry name" value="RhoGEF"/>
    <property type="match status" value="1"/>
</dbReference>
<organism evidence="13 14">
    <name type="scientific">Channa argus</name>
    <name type="common">Northern snakehead</name>
    <name type="synonym">Ophicephalus argus</name>
    <dbReference type="NCBI Taxonomy" id="215402"/>
    <lineage>
        <taxon>Eukaryota</taxon>
        <taxon>Metazoa</taxon>
        <taxon>Chordata</taxon>
        <taxon>Craniata</taxon>
        <taxon>Vertebrata</taxon>
        <taxon>Euteleostomi</taxon>
        <taxon>Actinopterygii</taxon>
        <taxon>Neopterygii</taxon>
        <taxon>Teleostei</taxon>
        <taxon>Neoteleostei</taxon>
        <taxon>Acanthomorphata</taxon>
        <taxon>Anabantaria</taxon>
        <taxon>Anabantiformes</taxon>
        <taxon>Channoidei</taxon>
        <taxon>Channidae</taxon>
        <taxon>Channa</taxon>
    </lineage>
</organism>
<feature type="compositionally biased region" description="Polar residues" evidence="9">
    <location>
        <begin position="728"/>
        <end position="738"/>
    </location>
</feature>
<keyword evidence="4" id="KW-0479">Metal-binding</keyword>
<gene>
    <name evidence="13" type="ORF">EXN66_Car004320</name>
</gene>
<feature type="region of interest" description="Disordered" evidence="9">
    <location>
        <begin position="828"/>
        <end position="848"/>
    </location>
</feature>
<dbReference type="SMART" id="SM00064">
    <property type="entry name" value="FYVE"/>
    <property type="match status" value="1"/>
</dbReference>
<evidence type="ECO:0000256" key="5">
    <source>
        <dbReference type="ARBA" id="ARBA00022771"/>
    </source>
</evidence>
<proteinExistence type="predicted"/>
<keyword evidence="6" id="KW-0862">Zinc</keyword>
<feature type="compositionally biased region" description="Basic and acidic residues" evidence="9">
    <location>
        <begin position="739"/>
        <end position="754"/>
    </location>
</feature>
<feature type="domain" description="FYVE-type" evidence="12">
    <location>
        <begin position="1340"/>
        <end position="1399"/>
    </location>
</feature>
<dbReference type="InterPro" id="IPR001849">
    <property type="entry name" value="PH_domain"/>
</dbReference>
<name>A0A6G1PF57_CHAAH</name>
<feature type="domain" description="DH" evidence="11">
    <location>
        <begin position="1015"/>
        <end position="1178"/>
    </location>
</feature>
<dbReference type="PROSITE" id="PS50178">
    <property type="entry name" value="ZF_FYVE"/>
    <property type="match status" value="1"/>
</dbReference>
<dbReference type="Pfam" id="PF14977">
    <property type="entry name" value="FAM194"/>
    <property type="match status" value="1"/>
</dbReference>
<dbReference type="PANTHER" id="PTHR12673:SF12">
    <property type="entry name" value="FYVE, RHOGEF AND PH DOMAIN-CONTAINING PROTEIN 6"/>
    <property type="match status" value="1"/>
</dbReference>
<keyword evidence="14" id="KW-1185">Reference proteome</keyword>
<dbReference type="Gene3D" id="3.30.40.10">
    <property type="entry name" value="Zinc/RING finger domain, C3HC4 (zinc finger)"/>
    <property type="match status" value="1"/>
</dbReference>
<dbReference type="InterPro" id="IPR000219">
    <property type="entry name" value="DH_dom"/>
</dbReference>
<evidence type="ECO:0000259" key="10">
    <source>
        <dbReference type="PROSITE" id="PS50003"/>
    </source>
</evidence>
<comment type="subcellular location">
    <subcellularLocation>
        <location evidence="1">Cytoplasm</location>
        <location evidence="1">Cytoskeleton</location>
    </subcellularLocation>
</comment>
<evidence type="ECO:0000259" key="12">
    <source>
        <dbReference type="PROSITE" id="PS50178"/>
    </source>
</evidence>
<dbReference type="Pfam" id="PF01363">
    <property type="entry name" value="FYVE"/>
    <property type="match status" value="1"/>
</dbReference>
<evidence type="ECO:0000256" key="3">
    <source>
        <dbReference type="ARBA" id="ARBA00022658"/>
    </source>
</evidence>
<accession>A0A6G1PF57</accession>
<dbReference type="InterPro" id="IPR051092">
    <property type="entry name" value="FYVE_RhoGEF_PH"/>
</dbReference>
<dbReference type="GO" id="GO:0005085">
    <property type="term" value="F:guanyl-nucleotide exchange factor activity"/>
    <property type="evidence" value="ECO:0007669"/>
    <property type="project" value="UniProtKB-KW"/>
</dbReference>
<protein>
    <submittedName>
        <fullName evidence="13">FYVE, RhoGEF and PH domain-containing protein 6 Zinc finger FYVE domain-containing protein 24</fullName>
    </submittedName>
</protein>
<dbReference type="InterPro" id="IPR011993">
    <property type="entry name" value="PH-like_dom_sf"/>
</dbReference>
<feature type="compositionally biased region" description="Basic and acidic residues" evidence="9">
    <location>
        <begin position="561"/>
        <end position="582"/>
    </location>
</feature>